<proteinExistence type="predicted"/>
<name>A0A1B6DV88_9HEMI</name>
<protein>
    <submittedName>
        <fullName evidence="2">Uncharacterized protein</fullName>
    </submittedName>
</protein>
<evidence type="ECO:0000256" key="1">
    <source>
        <dbReference type="SAM" id="Phobius"/>
    </source>
</evidence>
<organism evidence="2">
    <name type="scientific">Clastoptera arizonana</name>
    <name type="common">Arizona spittle bug</name>
    <dbReference type="NCBI Taxonomy" id="38151"/>
    <lineage>
        <taxon>Eukaryota</taxon>
        <taxon>Metazoa</taxon>
        <taxon>Ecdysozoa</taxon>
        <taxon>Arthropoda</taxon>
        <taxon>Hexapoda</taxon>
        <taxon>Insecta</taxon>
        <taxon>Pterygota</taxon>
        <taxon>Neoptera</taxon>
        <taxon>Paraneoptera</taxon>
        <taxon>Hemiptera</taxon>
        <taxon>Auchenorrhyncha</taxon>
        <taxon>Cercopoidea</taxon>
        <taxon>Clastopteridae</taxon>
        <taxon>Clastoptera</taxon>
    </lineage>
</organism>
<dbReference type="EMBL" id="GEDC01007743">
    <property type="protein sequence ID" value="JAS29555.1"/>
    <property type="molecule type" value="Transcribed_RNA"/>
</dbReference>
<keyword evidence="1" id="KW-0472">Membrane</keyword>
<accession>A0A1B6DV88</accession>
<dbReference type="AlphaFoldDB" id="A0A1B6DV88"/>
<evidence type="ECO:0000313" key="2">
    <source>
        <dbReference type="EMBL" id="JAS29555.1"/>
    </source>
</evidence>
<reference evidence="2" key="1">
    <citation type="submission" date="2015-12" db="EMBL/GenBank/DDBJ databases">
        <title>De novo transcriptome assembly of four potential Pierce s Disease insect vectors from Arizona vineyards.</title>
        <authorList>
            <person name="Tassone E.E."/>
        </authorList>
    </citation>
    <scope>NUCLEOTIDE SEQUENCE</scope>
</reference>
<gene>
    <name evidence="2" type="ORF">g.41873</name>
</gene>
<feature type="transmembrane region" description="Helical" evidence="1">
    <location>
        <begin position="71"/>
        <end position="88"/>
    </location>
</feature>
<feature type="transmembrane region" description="Helical" evidence="1">
    <location>
        <begin position="15"/>
        <end position="36"/>
    </location>
</feature>
<keyword evidence="1" id="KW-1133">Transmembrane helix</keyword>
<keyword evidence="1" id="KW-0812">Transmembrane</keyword>
<sequence>MESNKQREENINKKYNIYLVLLIILFILALVVTWYLPGKLSVFDIIILSLRAHKTTVSNQNDTIEISQQNSIFYMAVVIIIFYIVLFQKSYKNIKTTKDNTKKLAQKVAKFKRNGTNELLLKNCVNLLDQVGFEHKYLQAIYGDNNENSGNRSGGEIQCTLGENSSEDAIKQKIPITDPN</sequence>